<evidence type="ECO:0008006" key="4">
    <source>
        <dbReference type="Google" id="ProtNLM"/>
    </source>
</evidence>
<gene>
    <name evidence="2" type="ORF">FDP22_12590</name>
</gene>
<evidence type="ECO:0000313" key="2">
    <source>
        <dbReference type="EMBL" id="QDL92545.1"/>
    </source>
</evidence>
<keyword evidence="3" id="KW-1185">Reference proteome</keyword>
<organism evidence="2 3">
    <name type="scientific">Paroceanicella profunda</name>
    <dbReference type="NCBI Taxonomy" id="2579971"/>
    <lineage>
        <taxon>Bacteria</taxon>
        <taxon>Pseudomonadati</taxon>
        <taxon>Pseudomonadota</taxon>
        <taxon>Alphaproteobacteria</taxon>
        <taxon>Rhodobacterales</taxon>
        <taxon>Paracoccaceae</taxon>
        <taxon>Paroceanicella</taxon>
    </lineage>
</organism>
<dbReference type="RefSeq" id="WP_143972260.1">
    <property type="nucleotide sequence ID" value="NZ_CP040818.1"/>
</dbReference>
<dbReference type="AlphaFoldDB" id="A0A5B8FVS5"/>
<dbReference type="EMBL" id="CP040818">
    <property type="protein sequence ID" value="QDL92545.1"/>
    <property type="molecule type" value="Genomic_DNA"/>
</dbReference>
<reference evidence="2 3" key="1">
    <citation type="submission" date="2019-06" db="EMBL/GenBank/DDBJ databases">
        <title>Genome sequence of Rhodobacteraceae bacterium D4M1.</title>
        <authorList>
            <person name="Cao J."/>
        </authorList>
    </citation>
    <scope>NUCLEOTIDE SEQUENCE [LARGE SCALE GENOMIC DNA]</scope>
    <source>
        <strain evidence="2 3">D4M1</strain>
    </source>
</reference>
<evidence type="ECO:0000313" key="3">
    <source>
        <dbReference type="Proteomes" id="UP000305888"/>
    </source>
</evidence>
<dbReference type="Proteomes" id="UP000305888">
    <property type="component" value="Chromosome"/>
</dbReference>
<sequence>MSKVEGIKTQRVRVKRLTTALHEQVADSINETVREVHAAGLANLDAMVTRRTGRLRRYYRKAFRRGTLEGLVGYIGAKGRDAAFYARFVHDGTEEMAARPWHDTAIEEVAPDHAQRMRRASPSELARTGGGRARRVR</sequence>
<accession>A0A5B8FVS5</accession>
<feature type="region of interest" description="Disordered" evidence="1">
    <location>
        <begin position="113"/>
        <end position="137"/>
    </location>
</feature>
<dbReference type="KEGG" id="ppru:FDP22_12590"/>
<evidence type="ECO:0000256" key="1">
    <source>
        <dbReference type="SAM" id="MobiDB-lite"/>
    </source>
</evidence>
<proteinExistence type="predicted"/>
<protein>
    <recommendedName>
        <fullName evidence="4">HK97 gp10 family phage protein</fullName>
    </recommendedName>
</protein>
<name>A0A5B8FVS5_9RHOB</name>
<dbReference type="OrthoDB" id="7862281at2"/>